<dbReference type="Pfam" id="PF14648">
    <property type="entry name" value="FAM91_C"/>
    <property type="match status" value="1"/>
</dbReference>
<reference evidence="7 8" key="1">
    <citation type="submission" date="2010-05" db="EMBL/GenBank/DDBJ databases">
        <title>The Genome Sequence of Thecamonas trahens ATCC 50062.</title>
        <authorList>
            <consortium name="The Broad Institute Genome Sequencing Platform"/>
            <person name="Russ C."/>
            <person name="Cuomo C."/>
            <person name="Shea T."/>
            <person name="Young S.K."/>
            <person name="Zeng Q."/>
            <person name="Koehrsen M."/>
            <person name="Haas B."/>
            <person name="Borodovsky M."/>
            <person name="Guigo R."/>
            <person name="Alvarado L."/>
            <person name="Berlin A."/>
            <person name="Bochicchio J."/>
            <person name="Borenstein D."/>
            <person name="Chapman S."/>
            <person name="Chen Z."/>
            <person name="Freedman E."/>
            <person name="Gellesch M."/>
            <person name="Goldberg J."/>
            <person name="Griggs A."/>
            <person name="Gujja S."/>
            <person name="Heilman E."/>
            <person name="Heiman D."/>
            <person name="Hepburn T."/>
            <person name="Howarth C."/>
            <person name="Jen D."/>
            <person name="Larson L."/>
            <person name="Mehta T."/>
            <person name="Park D."/>
            <person name="Pearson M."/>
            <person name="Roberts A."/>
            <person name="Saif S."/>
            <person name="Shenoy N."/>
            <person name="Sisk P."/>
            <person name="Stolte C."/>
            <person name="Sykes S."/>
            <person name="Thomson T."/>
            <person name="Walk T."/>
            <person name="White J."/>
            <person name="Yandava C."/>
            <person name="Burger G."/>
            <person name="Gray M.W."/>
            <person name="Holland P.W.H."/>
            <person name="King N."/>
            <person name="Lang F.B.F."/>
            <person name="Roger A.J."/>
            <person name="Ruiz-Trillo I."/>
            <person name="Lander E."/>
            <person name="Nusbaum C."/>
        </authorList>
    </citation>
    <scope>NUCLEOTIDE SEQUENCE [LARGE SCALE GENOMIC DNA]</scope>
    <source>
        <strain evidence="7 8">ATCC 50062</strain>
    </source>
</reference>
<dbReference type="EMBL" id="GL349472">
    <property type="protein sequence ID" value="KNC52422.1"/>
    <property type="molecule type" value="Genomic_DNA"/>
</dbReference>
<dbReference type="Gene3D" id="3.40.50.790">
    <property type="match status" value="1"/>
</dbReference>
<dbReference type="eggNOG" id="KOG3707">
    <property type="taxonomic scope" value="Eukaryota"/>
</dbReference>
<dbReference type="InterPro" id="IPR039199">
    <property type="entry name" value="FAM91"/>
</dbReference>
<feature type="domain" description="FAM91 C-terminal" evidence="6">
    <location>
        <begin position="458"/>
        <end position="745"/>
    </location>
</feature>
<name>A0A0L0DJD5_THETB</name>
<feature type="domain" description="FAM91 N-terminal" evidence="5">
    <location>
        <begin position="233"/>
        <end position="387"/>
    </location>
</feature>
<comment type="similarity">
    <text evidence="1">Belongs to the FAM91 family.</text>
</comment>
<dbReference type="Pfam" id="PF14647">
    <property type="entry name" value="FAM91_N"/>
    <property type="match status" value="2"/>
</dbReference>
<dbReference type="GO" id="GO:0005840">
    <property type="term" value="C:ribosome"/>
    <property type="evidence" value="ECO:0007669"/>
    <property type="project" value="UniProtKB-KW"/>
</dbReference>
<evidence type="ECO:0000313" key="8">
    <source>
        <dbReference type="Proteomes" id="UP000054408"/>
    </source>
</evidence>
<dbReference type="GeneID" id="25567102"/>
<dbReference type="Proteomes" id="UP000054408">
    <property type="component" value="Unassembled WGS sequence"/>
</dbReference>
<dbReference type="PANTHER" id="PTHR28441:SF2">
    <property type="entry name" value="PROTEIN FAM91A1"/>
    <property type="match status" value="1"/>
</dbReference>
<accession>A0A0L0DJD5</accession>
<comment type="similarity">
    <text evidence="2">Belongs to the universal ribosomal protein uL1 family.</text>
</comment>
<keyword evidence="8" id="KW-1185">Reference proteome</keyword>
<dbReference type="Gene3D" id="3.30.190.20">
    <property type="match status" value="1"/>
</dbReference>
<dbReference type="GO" id="GO:1990904">
    <property type="term" value="C:ribonucleoprotein complex"/>
    <property type="evidence" value="ECO:0007669"/>
    <property type="project" value="UniProtKB-KW"/>
</dbReference>
<keyword evidence="4" id="KW-0687">Ribonucleoprotein</keyword>
<dbReference type="STRING" id="461836.A0A0L0DJD5"/>
<evidence type="ECO:0000256" key="3">
    <source>
        <dbReference type="ARBA" id="ARBA00022980"/>
    </source>
</evidence>
<dbReference type="AlphaFoldDB" id="A0A0L0DJD5"/>
<dbReference type="SUPFAM" id="SSF56808">
    <property type="entry name" value="Ribosomal protein L1"/>
    <property type="match status" value="1"/>
</dbReference>
<evidence type="ECO:0000313" key="7">
    <source>
        <dbReference type="EMBL" id="KNC52422.1"/>
    </source>
</evidence>
<dbReference type="FunFam" id="3.40.50.790:FF:000001">
    <property type="entry name" value="50S ribosomal protein L1"/>
    <property type="match status" value="1"/>
</dbReference>
<dbReference type="eggNOG" id="KOG1569">
    <property type="taxonomic scope" value="Eukaryota"/>
</dbReference>
<organism evidence="7 8">
    <name type="scientific">Thecamonas trahens ATCC 50062</name>
    <dbReference type="NCBI Taxonomy" id="461836"/>
    <lineage>
        <taxon>Eukaryota</taxon>
        <taxon>Apusozoa</taxon>
        <taxon>Apusomonadida</taxon>
        <taxon>Apusomonadidae</taxon>
        <taxon>Thecamonas</taxon>
    </lineage>
</organism>
<gene>
    <name evidence="7" type="ORF">AMSG_08399</name>
</gene>
<evidence type="ECO:0000259" key="5">
    <source>
        <dbReference type="Pfam" id="PF14647"/>
    </source>
</evidence>
<dbReference type="OrthoDB" id="1747252at2759"/>
<evidence type="ECO:0000259" key="6">
    <source>
        <dbReference type="Pfam" id="PF14648"/>
    </source>
</evidence>
<dbReference type="InterPro" id="IPR023674">
    <property type="entry name" value="Ribosomal_uL1-like"/>
</dbReference>
<protein>
    <recommendedName>
        <fullName evidence="9">Ribosomal protein</fullName>
    </recommendedName>
</protein>
<evidence type="ECO:0008006" key="9">
    <source>
        <dbReference type="Google" id="ProtNLM"/>
    </source>
</evidence>
<evidence type="ECO:0000256" key="1">
    <source>
        <dbReference type="ARBA" id="ARBA00010319"/>
    </source>
</evidence>
<keyword evidence="3" id="KW-0689">Ribosomal protein</keyword>
<dbReference type="PANTHER" id="PTHR28441">
    <property type="entry name" value="PROTEIN FAM91A1"/>
    <property type="match status" value="1"/>
</dbReference>
<feature type="domain" description="FAM91 N-terminal" evidence="5">
    <location>
        <begin position="22"/>
        <end position="152"/>
    </location>
</feature>
<dbReference type="InterPro" id="IPR028097">
    <property type="entry name" value="FAM91_C_dom"/>
</dbReference>
<dbReference type="CDD" id="cd00403">
    <property type="entry name" value="Ribosomal_L1"/>
    <property type="match status" value="1"/>
</dbReference>
<dbReference type="Pfam" id="PF00687">
    <property type="entry name" value="Ribosomal_L1"/>
    <property type="match status" value="1"/>
</dbReference>
<proteinExistence type="inferred from homology"/>
<sequence>MSSAKHRGQHEELEELLGSTTVFEEYPEWAAAAVGSRGRWKALVLRQALTHQMAYESSLAPMLTPPIAYYQSLVLASLASLLLYPYHLMSHLVALLNITPFSYYRAMLESLMAHQRSYDSLPNFTAADVLRLTCIGRNQYIAMMNVARARGLLARALGEPDVVLAALDDARESSLDQRESPLPLPGAPEATAAAALVPRDAVFIAGPPAEAQYIPGAESSTPLASGAEAGIDNPQALSELLPGAPPSNLHIAHWWQIEAAPYAVDPLLGAALTPEEQAVLRELTTQGPRLAGHLPAPTVVSLYRKGLVVAHVPVSAHDHIVVPPLRGFVMNRVRGDPFEVRLYAIFVASNERTTLGDLAAMLDTPLEDILVAASLYLRLGIAVKATVPPLLEPCESGSGSLSSPCHPSWLDKLSAEELEAEMVSAKEMTRLKLQRMPGSESGAGSAAAAVADTGSEQRQRVGLLFDATLTAFLMMGNLSKGLKVHAVTLFEVGKLTDETMDSFVAELSTANAIVEGEVRTYYEHTVTLHKTLVTLRSPPLNYAVDLLKCEAVNSLPPATRSRVLDANYAALLAIAPLAPDSLAVHSSTPRNFGPSSAHFTTPWWRMYLYSAVGGGSPATVIPRGVRLKALPAPLDAALDTCGTQSHVWITPWRGESEASVLINCLPLINARLRSSPLLLQMYAPAPGASTSEPDFAHVAFPLDDRDGALAQHPLVRQVVDKLGLDAAAGYVTLMRSSSSCQEETPADNDSWFLYDVVFGIPLFDPQLNAAVCARLEERELLSPEHGPQFSAFAARLMADFHAWIGEVCNMEPSAVPIDDDVFPSDVVRPPSAHWALRVDEEGLCEDLTTAVQLVKLFATTREKEAVDVALQINMDPRRAALRGTATLPHETGKSDVIAVFAQGAAAAAAKEAGADVVGAEDLLATVEDDTYTFTRALATPDMLPMLGRVARKLGPRGLMPNPKRGTVAEDVVPLIKQLRMPSVDYRLDRFALVHAAVGHVDMPDQALEENIAAFVKAIFDAKPELNKKGRLLVAANLSSTHGPGVPINVNAVDPNVSETWKRKMMMKYGM</sequence>
<evidence type="ECO:0000256" key="2">
    <source>
        <dbReference type="ARBA" id="ARBA00010531"/>
    </source>
</evidence>
<dbReference type="OMA" id="HYESFPF"/>
<dbReference type="RefSeq" id="XP_013755464.1">
    <property type="nucleotide sequence ID" value="XM_013900010.1"/>
</dbReference>
<dbReference type="InterPro" id="IPR028364">
    <property type="entry name" value="Ribosomal_uL1/biogenesis"/>
</dbReference>
<dbReference type="InterPro" id="IPR028091">
    <property type="entry name" value="FAM91_N_dom"/>
</dbReference>
<dbReference type="InterPro" id="IPR016095">
    <property type="entry name" value="Ribosomal_uL1_3-a/b-sand"/>
</dbReference>
<evidence type="ECO:0000256" key="4">
    <source>
        <dbReference type="ARBA" id="ARBA00023274"/>
    </source>
</evidence>